<dbReference type="FunFam" id="3.40.50.300:FF:000589">
    <property type="entry name" value="ABC transporter, ATP-binding subunit"/>
    <property type="match status" value="1"/>
</dbReference>
<keyword evidence="4" id="KW-1003">Cell membrane</keyword>
<reference evidence="11" key="1">
    <citation type="submission" date="2017-01" db="EMBL/GenBank/DDBJ databases">
        <authorList>
            <person name="Varghese N."/>
            <person name="Submissions S."/>
        </authorList>
    </citation>
    <scope>NUCLEOTIDE SEQUENCE [LARGE SCALE GENOMIC DNA]</scope>
    <source>
        <strain evidence="11">DSM 45196</strain>
    </source>
</reference>
<dbReference type="Proteomes" id="UP000186795">
    <property type="component" value="Unassembled WGS sequence"/>
</dbReference>
<keyword evidence="6 10" id="KW-0067">ATP-binding</keyword>
<proteinExistence type="inferred from homology"/>
<evidence type="ECO:0000259" key="9">
    <source>
        <dbReference type="PROSITE" id="PS50893"/>
    </source>
</evidence>
<evidence type="ECO:0000256" key="8">
    <source>
        <dbReference type="ARBA" id="ARBA00023136"/>
    </source>
</evidence>
<evidence type="ECO:0000313" key="11">
    <source>
        <dbReference type="Proteomes" id="UP000186795"/>
    </source>
</evidence>
<dbReference type="AlphaFoldDB" id="A0A1N7LNI1"/>
<dbReference type="PANTHER" id="PTHR42711:SF5">
    <property type="entry name" value="ABC TRANSPORTER ATP-BINDING PROTEIN NATA"/>
    <property type="match status" value="1"/>
</dbReference>
<organism evidence="10 11">
    <name type="scientific">Kroppenstedtia eburnea</name>
    <dbReference type="NCBI Taxonomy" id="714067"/>
    <lineage>
        <taxon>Bacteria</taxon>
        <taxon>Bacillati</taxon>
        <taxon>Bacillota</taxon>
        <taxon>Bacilli</taxon>
        <taxon>Bacillales</taxon>
        <taxon>Thermoactinomycetaceae</taxon>
        <taxon>Kroppenstedtia</taxon>
    </lineage>
</organism>
<comment type="similarity">
    <text evidence="2">Belongs to the ABC transporter superfamily.</text>
</comment>
<dbReference type="InterPro" id="IPR027417">
    <property type="entry name" value="P-loop_NTPase"/>
</dbReference>
<dbReference type="Gene3D" id="3.40.50.300">
    <property type="entry name" value="P-loop containing nucleotide triphosphate hydrolases"/>
    <property type="match status" value="1"/>
</dbReference>
<accession>A0A1N7LNI1</accession>
<dbReference type="PROSITE" id="PS50893">
    <property type="entry name" value="ABC_TRANSPORTER_2"/>
    <property type="match status" value="1"/>
</dbReference>
<evidence type="ECO:0000256" key="4">
    <source>
        <dbReference type="ARBA" id="ARBA00022475"/>
    </source>
</evidence>
<dbReference type="CDD" id="cd03230">
    <property type="entry name" value="ABC_DR_subfamily_A"/>
    <property type="match status" value="1"/>
</dbReference>
<gene>
    <name evidence="10" type="ORF">SAMN05421790_104291</name>
</gene>
<evidence type="ECO:0000313" key="10">
    <source>
        <dbReference type="EMBL" id="SIS75380.1"/>
    </source>
</evidence>
<dbReference type="GO" id="GO:0005524">
    <property type="term" value="F:ATP binding"/>
    <property type="evidence" value="ECO:0007669"/>
    <property type="project" value="UniProtKB-KW"/>
</dbReference>
<keyword evidence="8" id="KW-0472">Membrane</keyword>
<name>A0A1N7LNI1_9BACL</name>
<evidence type="ECO:0000256" key="7">
    <source>
        <dbReference type="ARBA" id="ARBA00022967"/>
    </source>
</evidence>
<keyword evidence="11" id="KW-1185">Reference proteome</keyword>
<dbReference type="SMART" id="SM00382">
    <property type="entry name" value="AAA"/>
    <property type="match status" value="1"/>
</dbReference>
<dbReference type="InterPro" id="IPR050763">
    <property type="entry name" value="ABC_transporter_ATP-binding"/>
</dbReference>
<dbReference type="RefSeq" id="WP_076524654.1">
    <property type="nucleotide sequence ID" value="NZ_CP048103.1"/>
</dbReference>
<keyword evidence="3" id="KW-0813">Transport</keyword>
<dbReference type="SUPFAM" id="SSF52540">
    <property type="entry name" value="P-loop containing nucleoside triphosphate hydrolases"/>
    <property type="match status" value="1"/>
</dbReference>
<dbReference type="GO" id="GO:0016887">
    <property type="term" value="F:ATP hydrolysis activity"/>
    <property type="evidence" value="ECO:0007669"/>
    <property type="project" value="InterPro"/>
</dbReference>
<dbReference type="InterPro" id="IPR003593">
    <property type="entry name" value="AAA+_ATPase"/>
</dbReference>
<dbReference type="OrthoDB" id="2290519at2"/>
<dbReference type="Pfam" id="PF00005">
    <property type="entry name" value="ABC_tran"/>
    <property type="match status" value="1"/>
</dbReference>
<dbReference type="InterPro" id="IPR003439">
    <property type="entry name" value="ABC_transporter-like_ATP-bd"/>
</dbReference>
<evidence type="ECO:0000256" key="5">
    <source>
        <dbReference type="ARBA" id="ARBA00022741"/>
    </source>
</evidence>
<sequence>MNGTQAVIQVRNLSKSYGKTRAVDGISMEVFQGEIFGVIGANGAGKTTTLEMIMGLRDPDGGTIEVLGLDVMKNPSELKHRIGIQLQETALYDRIKVREALELFGSYYRKNRDREEVIEMMGLKPYLNQYVKKLSGGWQQRTALALAMINDPEVIFLDEPTTGLDPQARNELWEIILKLKEEGKTIILSTHYMEEARRYCHRVAVIRQGRIVACDTPEALIARLPEGKETMDDVYVELAVESKGETA</sequence>
<comment type="subcellular location">
    <subcellularLocation>
        <location evidence="1">Cell membrane</location>
    </subcellularLocation>
</comment>
<dbReference type="GO" id="GO:0005886">
    <property type="term" value="C:plasma membrane"/>
    <property type="evidence" value="ECO:0007669"/>
    <property type="project" value="UniProtKB-SubCell"/>
</dbReference>
<keyword evidence="7" id="KW-1278">Translocase</keyword>
<evidence type="ECO:0000256" key="3">
    <source>
        <dbReference type="ARBA" id="ARBA00022448"/>
    </source>
</evidence>
<keyword evidence="5" id="KW-0547">Nucleotide-binding</keyword>
<dbReference type="PANTHER" id="PTHR42711">
    <property type="entry name" value="ABC TRANSPORTER ATP-BINDING PROTEIN"/>
    <property type="match status" value="1"/>
</dbReference>
<evidence type="ECO:0000256" key="2">
    <source>
        <dbReference type="ARBA" id="ARBA00005417"/>
    </source>
</evidence>
<dbReference type="EMBL" id="FTOD01000004">
    <property type="protein sequence ID" value="SIS75380.1"/>
    <property type="molecule type" value="Genomic_DNA"/>
</dbReference>
<feature type="domain" description="ABC transporter" evidence="9">
    <location>
        <begin position="8"/>
        <end position="233"/>
    </location>
</feature>
<evidence type="ECO:0000256" key="6">
    <source>
        <dbReference type="ARBA" id="ARBA00022840"/>
    </source>
</evidence>
<evidence type="ECO:0000256" key="1">
    <source>
        <dbReference type="ARBA" id="ARBA00004236"/>
    </source>
</evidence>
<protein>
    <submittedName>
        <fullName evidence="10">ABC-2 type transport system ATP-binding protein</fullName>
    </submittedName>
</protein>